<evidence type="ECO:0000313" key="3">
    <source>
        <dbReference type="Proteomes" id="UP001231189"/>
    </source>
</evidence>
<dbReference type="Proteomes" id="UP001231189">
    <property type="component" value="Unassembled WGS sequence"/>
</dbReference>
<organism evidence="2 3">
    <name type="scientific">Lolium multiflorum</name>
    <name type="common">Italian ryegrass</name>
    <name type="synonym">Lolium perenne subsp. multiflorum</name>
    <dbReference type="NCBI Taxonomy" id="4521"/>
    <lineage>
        <taxon>Eukaryota</taxon>
        <taxon>Viridiplantae</taxon>
        <taxon>Streptophyta</taxon>
        <taxon>Embryophyta</taxon>
        <taxon>Tracheophyta</taxon>
        <taxon>Spermatophyta</taxon>
        <taxon>Magnoliopsida</taxon>
        <taxon>Liliopsida</taxon>
        <taxon>Poales</taxon>
        <taxon>Poaceae</taxon>
        <taxon>BOP clade</taxon>
        <taxon>Pooideae</taxon>
        <taxon>Poodae</taxon>
        <taxon>Poeae</taxon>
        <taxon>Poeae Chloroplast Group 2 (Poeae type)</taxon>
        <taxon>Loliodinae</taxon>
        <taxon>Loliinae</taxon>
        <taxon>Lolium</taxon>
    </lineage>
</organism>
<accession>A0AAD8X1W9</accession>
<dbReference type="PANTHER" id="PTHR47074">
    <property type="entry name" value="BNAC02G40300D PROTEIN"/>
    <property type="match status" value="1"/>
</dbReference>
<feature type="domain" description="RNase H type-1" evidence="1">
    <location>
        <begin position="12"/>
        <end position="87"/>
    </location>
</feature>
<keyword evidence="3" id="KW-1185">Reference proteome</keyword>
<dbReference type="AlphaFoldDB" id="A0AAD8X1W9"/>
<dbReference type="Gene3D" id="3.30.420.10">
    <property type="entry name" value="Ribonuclease H-like superfamily/Ribonuclease H"/>
    <property type="match status" value="1"/>
</dbReference>
<evidence type="ECO:0000313" key="2">
    <source>
        <dbReference type="EMBL" id="KAK1686941.1"/>
    </source>
</evidence>
<dbReference type="Pfam" id="PF13456">
    <property type="entry name" value="RVT_3"/>
    <property type="match status" value="1"/>
</dbReference>
<proteinExistence type="predicted"/>
<dbReference type="PANTHER" id="PTHR47074:SF11">
    <property type="entry name" value="REVERSE TRANSCRIPTASE-LIKE PROTEIN"/>
    <property type="match status" value="1"/>
</dbReference>
<sequence length="124" mass="13683">MVLWARNDADLKCQDVPEGEAKACLLGLKSIHDANNVSIIQESDNSLVVDAIKQRKLFEDIKDIQDRCLRFEVVEIGRESNKAAHLLGDVARFSGQGYYCMGHVPPAVAEIVMSEAVKTVTPDI</sequence>
<protein>
    <recommendedName>
        <fullName evidence="1">RNase H type-1 domain-containing protein</fullName>
    </recommendedName>
</protein>
<dbReference type="InterPro" id="IPR036397">
    <property type="entry name" value="RNaseH_sf"/>
</dbReference>
<dbReference type="InterPro" id="IPR002156">
    <property type="entry name" value="RNaseH_domain"/>
</dbReference>
<dbReference type="EMBL" id="JAUUTY010000002">
    <property type="protein sequence ID" value="KAK1686941.1"/>
    <property type="molecule type" value="Genomic_DNA"/>
</dbReference>
<dbReference type="GO" id="GO:0003676">
    <property type="term" value="F:nucleic acid binding"/>
    <property type="evidence" value="ECO:0007669"/>
    <property type="project" value="InterPro"/>
</dbReference>
<reference evidence="2" key="1">
    <citation type="submission" date="2023-07" db="EMBL/GenBank/DDBJ databases">
        <title>A chromosome-level genome assembly of Lolium multiflorum.</title>
        <authorList>
            <person name="Chen Y."/>
            <person name="Copetti D."/>
            <person name="Kolliker R."/>
            <person name="Studer B."/>
        </authorList>
    </citation>
    <scope>NUCLEOTIDE SEQUENCE</scope>
    <source>
        <strain evidence="2">02402/16</strain>
        <tissue evidence="2">Leaf</tissue>
    </source>
</reference>
<dbReference type="InterPro" id="IPR052929">
    <property type="entry name" value="RNase_H-like_EbsB-rel"/>
</dbReference>
<dbReference type="GO" id="GO:0004523">
    <property type="term" value="F:RNA-DNA hybrid ribonuclease activity"/>
    <property type="evidence" value="ECO:0007669"/>
    <property type="project" value="InterPro"/>
</dbReference>
<gene>
    <name evidence="2" type="ORF">QYE76_047789</name>
</gene>
<comment type="caution">
    <text evidence="2">The sequence shown here is derived from an EMBL/GenBank/DDBJ whole genome shotgun (WGS) entry which is preliminary data.</text>
</comment>
<name>A0AAD8X1W9_LOLMU</name>
<evidence type="ECO:0000259" key="1">
    <source>
        <dbReference type="Pfam" id="PF13456"/>
    </source>
</evidence>